<keyword evidence="4" id="KW-1185">Reference proteome</keyword>
<dbReference type="InterPro" id="IPR031176">
    <property type="entry name" value="ELL/occludin"/>
</dbReference>
<protein>
    <submittedName>
        <fullName evidence="5">RNA polymerase II elongation factor ELL-like</fullName>
    </submittedName>
</protein>
<evidence type="ECO:0000313" key="4">
    <source>
        <dbReference type="Proteomes" id="UP000079169"/>
    </source>
</evidence>
<dbReference type="Proteomes" id="UP000079169">
    <property type="component" value="Unplaced"/>
</dbReference>
<feature type="domain" description="OCEL" evidence="3">
    <location>
        <begin position="1"/>
        <end position="79"/>
    </location>
</feature>
<reference evidence="5" key="1">
    <citation type="submission" date="2025-08" db="UniProtKB">
        <authorList>
            <consortium name="RefSeq"/>
        </authorList>
    </citation>
    <scope>IDENTIFICATION</scope>
</reference>
<dbReference type="SUPFAM" id="SSF144292">
    <property type="entry name" value="occludin/ELL-like"/>
    <property type="match status" value="1"/>
</dbReference>
<evidence type="ECO:0000313" key="5">
    <source>
        <dbReference type="RefSeq" id="XP_008481104.1"/>
    </source>
</evidence>
<dbReference type="GO" id="GO:0032968">
    <property type="term" value="P:positive regulation of transcription elongation by RNA polymerase II"/>
    <property type="evidence" value="ECO:0007669"/>
    <property type="project" value="TreeGrafter"/>
</dbReference>
<dbReference type="RefSeq" id="XP_008481104.1">
    <property type="nucleotide sequence ID" value="XM_008482882.2"/>
</dbReference>
<dbReference type="PANTHER" id="PTHR23288">
    <property type="entry name" value="OCCLUDIN AND RNA POLYMERASE II ELONGATION FACTOR ELL"/>
    <property type="match status" value="1"/>
</dbReference>
<accession>A0A1S3DFU4</accession>
<proteinExistence type="inferred from homology"/>
<evidence type="ECO:0000256" key="1">
    <source>
        <dbReference type="ARBA" id="ARBA00009171"/>
    </source>
</evidence>
<dbReference type="PANTHER" id="PTHR23288:SF17">
    <property type="entry name" value="RNA POLYMERASE II ELONGATION FACTOR ELL"/>
    <property type="match status" value="1"/>
</dbReference>
<dbReference type="AlphaFoldDB" id="A0A1S3DFU4"/>
<organism evidence="4 5">
    <name type="scientific">Diaphorina citri</name>
    <name type="common">Asian citrus psyllid</name>
    <dbReference type="NCBI Taxonomy" id="121845"/>
    <lineage>
        <taxon>Eukaryota</taxon>
        <taxon>Metazoa</taxon>
        <taxon>Ecdysozoa</taxon>
        <taxon>Arthropoda</taxon>
        <taxon>Hexapoda</taxon>
        <taxon>Insecta</taxon>
        <taxon>Pterygota</taxon>
        <taxon>Neoptera</taxon>
        <taxon>Paraneoptera</taxon>
        <taxon>Hemiptera</taxon>
        <taxon>Sternorrhyncha</taxon>
        <taxon>Psylloidea</taxon>
        <taxon>Psyllidae</taxon>
        <taxon>Diaphorininae</taxon>
        <taxon>Diaphorina</taxon>
    </lineage>
</organism>
<name>A0A1S3DFU4_DIACI</name>
<gene>
    <name evidence="5" type="primary">LOC103517834</name>
</gene>
<dbReference type="GO" id="GO:0000987">
    <property type="term" value="F:cis-regulatory region sequence-specific DNA binding"/>
    <property type="evidence" value="ECO:0007669"/>
    <property type="project" value="TreeGrafter"/>
</dbReference>
<dbReference type="KEGG" id="dci:103517834"/>
<dbReference type="STRING" id="121845.A0A1S3DFU4"/>
<evidence type="ECO:0000256" key="2">
    <source>
        <dbReference type="PROSITE-ProRule" id="PRU01324"/>
    </source>
</evidence>
<comment type="similarity">
    <text evidence="1 2">Belongs to the ELL/occludin family.</text>
</comment>
<dbReference type="GO" id="GO:0008023">
    <property type="term" value="C:transcription elongation factor complex"/>
    <property type="evidence" value="ECO:0007669"/>
    <property type="project" value="TreeGrafter"/>
</dbReference>
<dbReference type="Pfam" id="PF07303">
    <property type="entry name" value="Occludin_ELL"/>
    <property type="match status" value="1"/>
</dbReference>
<dbReference type="GO" id="GO:0042795">
    <property type="term" value="P:snRNA transcription by RNA polymerase II"/>
    <property type="evidence" value="ECO:0007669"/>
    <property type="project" value="TreeGrafter"/>
</dbReference>
<dbReference type="InterPro" id="IPR010844">
    <property type="entry name" value="Occludin_ELL"/>
</dbReference>
<dbReference type="PaxDb" id="121845-A0A1S3DFU4"/>
<evidence type="ECO:0000259" key="3">
    <source>
        <dbReference type="PROSITE" id="PS51980"/>
    </source>
</evidence>
<dbReference type="GeneID" id="103517834"/>
<dbReference type="PROSITE" id="PS51980">
    <property type="entry name" value="OCEL"/>
    <property type="match status" value="1"/>
</dbReference>
<dbReference type="Gene3D" id="6.10.140.340">
    <property type="match status" value="1"/>
</dbReference>
<sequence length="80" mass="9690">MLHAKIETVASRFASLQNQLRRETPGSFAHKQIQDTIVREYHENKTDRKFEDCRRRFEYLHNKLSHIKKLVFIYDSNNLK</sequence>